<dbReference type="RefSeq" id="WP_353712327.1">
    <property type="nucleotide sequence ID" value="NZ_CP159279.1"/>
</dbReference>
<accession>A0AAU8ETN8</accession>
<sequence>MHTTSTTKIKKSYVLAVAGIGLALGLTACSGGSGLDGTYYIEEVNGTSDLGQLVVDGGTVAHHEYSCNGVYEEPEVTSTGELNTGESQVVWTVAGGDRRNERTGTEAVTISDSSITVGGDVYVRDDSDAGRALLKAFETGCAG</sequence>
<dbReference type="AlphaFoldDB" id="A0AAU8ETN8"/>
<evidence type="ECO:0008006" key="2">
    <source>
        <dbReference type="Google" id="ProtNLM"/>
    </source>
</evidence>
<organism evidence="1">
    <name type="scientific">Arthrobacter sp. K5</name>
    <dbReference type="NCBI Taxonomy" id="2839623"/>
    <lineage>
        <taxon>Bacteria</taxon>
        <taxon>Bacillati</taxon>
        <taxon>Actinomycetota</taxon>
        <taxon>Actinomycetes</taxon>
        <taxon>Micrococcales</taxon>
        <taxon>Micrococcaceae</taxon>
        <taxon>Arthrobacter</taxon>
    </lineage>
</organism>
<protein>
    <recommendedName>
        <fullName evidence="2">Lipoprotein</fullName>
    </recommendedName>
</protein>
<name>A0AAU8ETN8_9MICC</name>
<dbReference type="EMBL" id="CP159279">
    <property type="protein sequence ID" value="XCH12153.1"/>
    <property type="molecule type" value="Genomic_DNA"/>
</dbReference>
<reference evidence="1" key="1">
    <citation type="submission" date="2024-06" db="EMBL/GenBank/DDBJ databases">
        <title>Biodegradation of dimethachlon by Arthrobacter sp. K5: mechanistic insights and ecological implications.</title>
        <authorList>
            <person name="Hu S."/>
            <person name="Lu P."/>
        </authorList>
    </citation>
    <scope>NUCLEOTIDE SEQUENCE</scope>
    <source>
        <strain evidence="1">K5</strain>
    </source>
</reference>
<proteinExistence type="predicted"/>
<gene>
    <name evidence="1" type="ORF">ABRP34_03805</name>
</gene>
<evidence type="ECO:0000313" key="1">
    <source>
        <dbReference type="EMBL" id="XCH12153.1"/>
    </source>
</evidence>